<dbReference type="Pfam" id="PF01966">
    <property type="entry name" value="HD"/>
    <property type="match status" value="1"/>
</dbReference>
<comment type="caution">
    <text evidence="2">The sequence shown here is derived from an EMBL/GenBank/DDBJ whole genome shotgun (WGS) entry which is preliminary data.</text>
</comment>
<dbReference type="Proteomes" id="UP001385809">
    <property type="component" value="Unassembled WGS sequence"/>
</dbReference>
<dbReference type="InterPro" id="IPR003607">
    <property type="entry name" value="HD/PDEase_dom"/>
</dbReference>
<evidence type="ECO:0000259" key="1">
    <source>
        <dbReference type="Pfam" id="PF01966"/>
    </source>
</evidence>
<sequence>MTADRPTVGFTAMADGTAADYALLEPYEQAELARFPDRVLGWLRAMDDHTGYRVTRLEHSLQAATRAHRAGEDEETVVCALVHDVGDMLAPANHSEVAAAVLRPYVSEQNYQVLRHHGVFQGVYWFHHVGADPNARDRYRDRPWYQACVDFCAYYDQNSFDPDYDAEPLEFFEPMLRRVLAPERVRAPDLG</sequence>
<accession>A0ABU8MKI5</accession>
<dbReference type="RefSeq" id="WP_337694436.1">
    <property type="nucleotide sequence ID" value="NZ_JBBEGN010000003.1"/>
</dbReference>
<dbReference type="InterPro" id="IPR006674">
    <property type="entry name" value="HD_domain"/>
</dbReference>
<reference evidence="2 3" key="1">
    <citation type="submission" date="2024-03" db="EMBL/GenBank/DDBJ databases">
        <title>Actinomycetospora sp. OC33-EN08, a novel actinomycete isolated from wild orchid (Aerides multiflora).</title>
        <authorList>
            <person name="Suriyachadkun C."/>
        </authorList>
    </citation>
    <scope>NUCLEOTIDE SEQUENCE [LARGE SCALE GENOMIC DNA]</scope>
    <source>
        <strain evidence="2 3">OC33-EN08</strain>
    </source>
</reference>
<evidence type="ECO:0000313" key="2">
    <source>
        <dbReference type="EMBL" id="MEJ2867828.1"/>
    </source>
</evidence>
<dbReference type="CDD" id="cd00077">
    <property type="entry name" value="HDc"/>
    <property type="match status" value="1"/>
</dbReference>
<dbReference type="PANTHER" id="PTHR40202:SF1">
    <property type="entry name" value="HD DOMAIN-CONTAINING PROTEIN"/>
    <property type="match status" value="1"/>
</dbReference>
<dbReference type="InterPro" id="IPR052567">
    <property type="entry name" value="OP_Dioxygenase"/>
</dbReference>
<dbReference type="PANTHER" id="PTHR40202">
    <property type="match status" value="1"/>
</dbReference>
<gene>
    <name evidence="2" type="ORF">WCD74_08635</name>
</gene>
<dbReference type="SUPFAM" id="SSF109604">
    <property type="entry name" value="HD-domain/PDEase-like"/>
    <property type="match status" value="1"/>
</dbReference>
<evidence type="ECO:0000313" key="3">
    <source>
        <dbReference type="Proteomes" id="UP001385809"/>
    </source>
</evidence>
<feature type="domain" description="HD" evidence="1">
    <location>
        <begin position="56"/>
        <end position="121"/>
    </location>
</feature>
<proteinExistence type="predicted"/>
<keyword evidence="3" id="KW-1185">Reference proteome</keyword>
<dbReference type="Gene3D" id="1.10.3210.10">
    <property type="entry name" value="Hypothetical protein af1432"/>
    <property type="match status" value="1"/>
</dbReference>
<protein>
    <submittedName>
        <fullName evidence="2">HD domain-containing protein</fullName>
    </submittedName>
</protein>
<name>A0ABU8MKI5_9PSEU</name>
<dbReference type="EMBL" id="JBBEGN010000003">
    <property type="protein sequence ID" value="MEJ2867828.1"/>
    <property type="molecule type" value="Genomic_DNA"/>
</dbReference>
<organism evidence="2 3">
    <name type="scientific">Actinomycetospora aurantiaca</name>
    <dbReference type="NCBI Taxonomy" id="3129233"/>
    <lineage>
        <taxon>Bacteria</taxon>
        <taxon>Bacillati</taxon>
        <taxon>Actinomycetota</taxon>
        <taxon>Actinomycetes</taxon>
        <taxon>Pseudonocardiales</taxon>
        <taxon>Pseudonocardiaceae</taxon>
        <taxon>Actinomycetospora</taxon>
    </lineage>
</organism>